<name>A0AAD7XBJ4_9APHY</name>
<organism evidence="4 5">
    <name type="scientific">Trametes cubensis</name>
    <dbReference type="NCBI Taxonomy" id="1111947"/>
    <lineage>
        <taxon>Eukaryota</taxon>
        <taxon>Fungi</taxon>
        <taxon>Dikarya</taxon>
        <taxon>Basidiomycota</taxon>
        <taxon>Agaricomycotina</taxon>
        <taxon>Agaricomycetes</taxon>
        <taxon>Polyporales</taxon>
        <taxon>Polyporaceae</taxon>
        <taxon>Trametes</taxon>
    </lineage>
</organism>
<dbReference type="InterPro" id="IPR034164">
    <property type="entry name" value="Pepsin-like_dom"/>
</dbReference>
<dbReference type="GO" id="GO:0006508">
    <property type="term" value="P:proteolysis"/>
    <property type="evidence" value="ECO:0007669"/>
    <property type="project" value="InterPro"/>
</dbReference>
<dbReference type="InterPro" id="IPR001461">
    <property type="entry name" value="Aspartic_peptidase_A1"/>
</dbReference>
<sequence length="528" mass="56210">MVHKRTYLKLGAFRVVHDQRLKSAQRGDLDTTSSPAGDSAIHSMLYQASAVIGICFSVHIIPGLQVPPILQTLRSSESDACVAYLSIYSLSPHALAYSGEMASKWSLFVALLLLALSYAVDLTTITGVRASSTGSGAAIGNKTVGLPITKRFNLTGSVGKILQHNQARARALHARGMALVTGTAPPPAANIPIENQLATYVATVDIGVPPTSYDLIVDCGSANTWVGSGIPYVQTSTSRRSQNSVAIEYGNGAIMIGTEFFDTVALGSGMTVLGQSIGVASKTFDFEGFDGVLGLGPNDLTLGTLSPDSTSTILTVVDNLFFQAAIDAHVISISFEPPLEGSALNGELTFGGTDPTKFIGAINFAEITTTPPSSEYYGVNQIVRYGQSETLFFESPAIFDSGTSLVLFATDVLQTYVNLVGAVFDEATTLYRITPAQYASLQSLFFIIGDIQFEFTQNAQIWPRALNTVIGGSDDFVYLIVNDLGRASGSGMDIVCGMMFLERFYATFDIDNNRVGIANTQFTTSTIN</sequence>
<evidence type="ECO:0000313" key="4">
    <source>
        <dbReference type="EMBL" id="KAJ8481444.1"/>
    </source>
</evidence>
<evidence type="ECO:0000256" key="1">
    <source>
        <dbReference type="ARBA" id="ARBA00007447"/>
    </source>
</evidence>
<dbReference type="PANTHER" id="PTHR47966:SF51">
    <property type="entry name" value="BETA-SITE APP-CLEAVING ENZYME, ISOFORM A-RELATED"/>
    <property type="match status" value="1"/>
</dbReference>
<comment type="caution">
    <text evidence="4">The sequence shown here is derived from an EMBL/GenBank/DDBJ whole genome shotgun (WGS) entry which is preliminary data.</text>
</comment>
<evidence type="ECO:0000313" key="5">
    <source>
        <dbReference type="Proteomes" id="UP001215151"/>
    </source>
</evidence>
<accession>A0AAD7XBJ4</accession>
<dbReference type="PANTHER" id="PTHR47966">
    <property type="entry name" value="BETA-SITE APP-CLEAVING ENZYME, ISOFORM A-RELATED"/>
    <property type="match status" value="1"/>
</dbReference>
<reference evidence="4" key="1">
    <citation type="submission" date="2022-11" db="EMBL/GenBank/DDBJ databases">
        <title>Genome Sequence of Cubamyces cubensis.</title>
        <authorList>
            <person name="Buettner E."/>
        </authorList>
    </citation>
    <scope>NUCLEOTIDE SEQUENCE</scope>
    <source>
        <strain evidence="4">MPL-01</strain>
    </source>
</reference>
<dbReference type="AlphaFoldDB" id="A0AAD7XBJ4"/>
<dbReference type="Gene3D" id="2.40.70.10">
    <property type="entry name" value="Acid Proteases"/>
    <property type="match status" value="2"/>
</dbReference>
<dbReference type="InterPro" id="IPR033121">
    <property type="entry name" value="PEPTIDASE_A1"/>
</dbReference>
<dbReference type="PRINTS" id="PR00792">
    <property type="entry name" value="PEPSIN"/>
</dbReference>
<dbReference type="CDD" id="cd05471">
    <property type="entry name" value="pepsin_like"/>
    <property type="match status" value="1"/>
</dbReference>
<proteinExistence type="inferred from homology"/>
<keyword evidence="5" id="KW-1185">Reference proteome</keyword>
<evidence type="ECO:0000259" key="3">
    <source>
        <dbReference type="PROSITE" id="PS51767"/>
    </source>
</evidence>
<dbReference type="EMBL" id="JAPEVG010000136">
    <property type="protein sequence ID" value="KAJ8481444.1"/>
    <property type="molecule type" value="Genomic_DNA"/>
</dbReference>
<feature type="active site" evidence="2">
    <location>
        <position position="400"/>
    </location>
</feature>
<feature type="domain" description="Peptidase A1" evidence="3">
    <location>
        <begin position="200"/>
        <end position="518"/>
    </location>
</feature>
<dbReference type="InterPro" id="IPR021109">
    <property type="entry name" value="Peptidase_aspartic_dom_sf"/>
</dbReference>
<feature type="active site" evidence="2">
    <location>
        <position position="218"/>
    </location>
</feature>
<dbReference type="GO" id="GO:0004190">
    <property type="term" value="F:aspartic-type endopeptidase activity"/>
    <property type="evidence" value="ECO:0007669"/>
    <property type="project" value="InterPro"/>
</dbReference>
<dbReference type="Proteomes" id="UP001215151">
    <property type="component" value="Unassembled WGS sequence"/>
</dbReference>
<protein>
    <recommendedName>
        <fullName evidence="3">Peptidase A1 domain-containing protein</fullName>
    </recommendedName>
</protein>
<dbReference type="Pfam" id="PF00026">
    <property type="entry name" value="Asp"/>
    <property type="match status" value="1"/>
</dbReference>
<evidence type="ECO:0000256" key="2">
    <source>
        <dbReference type="PIRSR" id="PIRSR601461-1"/>
    </source>
</evidence>
<dbReference type="SUPFAM" id="SSF50630">
    <property type="entry name" value="Acid proteases"/>
    <property type="match status" value="1"/>
</dbReference>
<dbReference type="PROSITE" id="PS51767">
    <property type="entry name" value="PEPTIDASE_A1"/>
    <property type="match status" value="1"/>
</dbReference>
<comment type="similarity">
    <text evidence="1">Belongs to the peptidase A1 family.</text>
</comment>
<gene>
    <name evidence="4" type="ORF">ONZ51_g5968</name>
</gene>